<dbReference type="InterPro" id="IPR055398">
    <property type="entry name" value="Rossmann-like_BshC"/>
</dbReference>
<dbReference type="AlphaFoldDB" id="A0A1H3MI75"/>
<dbReference type="NCBIfam" id="TIGR03998">
    <property type="entry name" value="thiol_BshC"/>
    <property type="match status" value="1"/>
</dbReference>
<keyword evidence="6" id="KW-1185">Reference proteome</keyword>
<evidence type="ECO:0000313" key="5">
    <source>
        <dbReference type="EMBL" id="SDY76392.1"/>
    </source>
</evidence>
<dbReference type="Proteomes" id="UP000198935">
    <property type="component" value="Unassembled WGS sequence"/>
</dbReference>
<evidence type="ECO:0000256" key="2">
    <source>
        <dbReference type="HAMAP-Rule" id="MF_01867"/>
    </source>
</evidence>
<evidence type="ECO:0000256" key="1">
    <source>
        <dbReference type="ARBA" id="ARBA00022598"/>
    </source>
</evidence>
<dbReference type="PIRSF" id="PIRSF012535">
    <property type="entry name" value="UCP012535"/>
    <property type="match status" value="1"/>
</dbReference>
<dbReference type="STRING" id="1503961.SAMN05421736_103240"/>
<accession>A0A1H3MI75</accession>
<feature type="domain" description="Bacillithiol biosynthesis BshC C-terminal coiled-coil" evidence="4">
    <location>
        <begin position="381"/>
        <end position="527"/>
    </location>
</feature>
<comment type="function">
    <text evidence="2">Involved in bacillithiol (BSH) biosynthesis. May catalyze the last step of the pathway, the addition of cysteine to glucosamine malate (GlcN-Mal) to generate BSH.</text>
</comment>
<dbReference type="EC" id="6.-.-.-" evidence="2"/>
<keyword evidence="1 2" id="KW-0436">Ligase</keyword>
<comment type="similarity">
    <text evidence="2">Belongs to the BshC family.</text>
</comment>
<dbReference type="InterPro" id="IPR055399">
    <property type="entry name" value="CC_BshC"/>
</dbReference>
<evidence type="ECO:0000313" key="6">
    <source>
        <dbReference type="Proteomes" id="UP000198935"/>
    </source>
</evidence>
<proteinExistence type="inferred from homology"/>
<dbReference type="EMBL" id="FNPI01000003">
    <property type="protein sequence ID" value="SDY76392.1"/>
    <property type="molecule type" value="Genomic_DNA"/>
</dbReference>
<sequence length="542" mass="62782">MKIVCKNIVEPETFLDNYLRQQERVMKFYDYSIDKDGAAARYGEIAQRSYQRDQLVEALERFNEQLTKSDDTFFQINRLRNPESVVVIGGQQAGLLSGPMYTVNKVLSILIEAKKLEEQLQVPVVPIFWIAGEDHDIDEVNHTFFHYQGQVKKIRLAERNDIKQPASERIITSGTAAELVKEGFRLLQETEHTTKLYRSLMEDVSTDCTYVEWFARLLHRLFEGTGLVLMDAADPNIRQLERPYFRKMLQKNDELRQAFVETAREFRLEGYGEPIDIDEKNAHLFFHEQGQRYLLEKKGEMFAEKQRSAERSLSSLLQLLEENKPVLSNNVVTRPVMQDLLFPVISFIAGPGELKYWGTLKGVFHTFGIKMPLVLPRLHLTFISRRAEKHLKWLAVHPDTVAKEGLKERKQAWLEQRGGMEAEAAFRKAAGKMADALAELSSTFHHRGQEAATAHRRYEALVVKGLTQYQQRIERVAEKEKAADIRRFDEVETELRPNGMLQERQLNIVPLLNEYGDDLVRRVARRLEDEETAAGDHLYVYL</sequence>
<organism evidence="5 6">
    <name type="scientific">Evansella caseinilytica</name>
    <dbReference type="NCBI Taxonomy" id="1503961"/>
    <lineage>
        <taxon>Bacteria</taxon>
        <taxon>Bacillati</taxon>
        <taxon>Bacillota</taxon>
        <taxon>Bacilli</taxon>
        <taxon>Bacillales</taxon>
        <taxon>Bacillaceae</taxon>
        <taxon>Evansella</taxon>
    </lineage>
</organism>
<dbReference type="GO" id="GO:0016874">
    <property type="term" value="F:ligase activity"/>
    <property type="evidence" value="ECO:0007669"/>
    <property type="project" value="UniProtKB-UniRule"/>
</dbReference>
<dbReference type="Pfam" id="PF10079">
    <property type="entry name" value="Rossmann-like_BshC"/>
    <property type="match status" value="1"/>
</dbReference>
<dbReference type="Pfam" id="PF24850">
    <property type="entry name" value="CC_BshC"/>
    <property type="match status" value="1"/>
</dbReference>
<evidence type="ECO:0000259" key="4">
    <source>
        <dbReference type="Pfam" id="PF24850"/>
    </source>
</evidence>
<dbReference type="InterPro" id="IPR011199">
    <property type="entry name" value="Bacillithiol_biosynth_BshC"/>
</dbReference>
<dbReference type="OrthoDB" id="9765151at2"/>
<feature type="domain" description="Bacillithiol biosynthesis BshC N-terminal Rossmann-like" evidence="3">
    <location>
        <begin position="1"/>
        <end position="378"/>
    </location>
</feature>
<evidence type="ECO:0000259" key="3">
    <source>
        <dbReference type="Pfam" id="PF10079"/>
    </source>
</evidence>
<reference evidence="6" key="1">
    <citation type="submission" date="2016-10" db="EMBL/GenBank/DDBJ databases">
        <authorList>
            <person name="Varghese N."/>
            <person name="Submissions S."/>
        </authorList>
    </citation>
    <scope>NUCLEOTIDE SEQUENCE [LARGE SCALE GENOMIC DNA]</scope>
    <source>
        <strain evidence="6">SP</strain>
    </source>
</reference>
<gene>
    <name evidence="2" type="primary">bshC</name>
    <name evidence="5" type="ORF">SAMN05421736_103240</name>
</gene>
<name>A0A1H3MI75_9BACI</name>
<protein>
    <recommendedName>
        <fullName evidence="2">Putative cysteine ligase BshC</fullName>
        <ecNumber evidence="2">6.-.-.-</ecNumber>
    </recommendedName>
</protein>
<dbReference type="HAMAP" id="MF_01867">
    <property type="entry name" value="BshC"/>
    <property type="match status" value="1"/>
</dbReference>